<protein>
    <submittedName>
        <fullName evidence="1">Alpha-ribazole phosphatase</fullName>
    </submittedName>
</protein>
<dbReference type="InterPro" id="IPR029033">
    <property type="entry name" value="His_PPase_superfam"/>
</dbReference>
<dbReference type="CDD" id="cd07067">
    <property type="entry name" value="HP_PGM_like"/>
    <property type="match status" value="1"/>
</dbReference>
<dbReference type="SMART" id="SM00855">
    <property type="entry name" value="PGAM"/>
    <property type="match status" value="1"/>
</dbReference>
<name>A0ABN6M6I1_9BACT</name>
<accession>A0ABN6M6I1</accession>
<reference evidence="1 2" key="1">
    <citation type="submission" date="2022-01" db="EMBL/GenBank/DDBJ databases">
        <title>Desulfofustis limnae sp. nov., a novel mesophilic sulfate-reducing bacterium isolated from marsh soil.</title>
        <authorList>
            <person name="Watanabe M."/>
            <person name="Takahashi A."/>
            <person name="Kojima H."/>
            <person name="Fukui M."/>
        </authorList>
    </citation>
    <scope>NUCLEOTIDE SEQUENCE [LARGE SCALE GENOMIC DNA]</scope>
    <source>
        <strain evidence="1 2">PPLL</strain>
    </source>
</reference>
<dbReference type="Pfam" id="PF00300">
    <property type="entry name" value="His_Phos_1"/>
    <property type="match status" value="1"/>
</dbReference>
<dbReference type="InterPro" id="IPR013078">
    <property type="entry name" value="His_Pase_superF_clade-1"/>
</dbReference>
<dbReference type="SUPFAM" id="SSF53254">
    <property type="entry name" value="Phosphoglycerate mutase-like"/>
    <property type="match status" value="1"/>
</dbReference>
<dbReference type="PANTHER" id="PTHR48100">
    <property type="entry name" value="BROAD-SPECIFICITY PHOSPHATASE YOR283W-RELATED"/>
    <property type="match status" value="1"/>
</dbReference>
<dbReference type="PIRSF" id="PIRSF000709">
    <property type="entry name" value="6PFK_2-Ptase"/>
    <property type="match status" value="1"/>
</dbReference>
<dbReference type="Gene3D" id="3.40.50.1240">
    <property type="entry name" value="Phosphoglycerate mutase-like"/>
    <property type="match status" value="1"/>
</dbReference>
<keyword evidence="2" id="KW-1185">Reference proteome</keyword>
<dbReference type="InterPro" id="IPR050275">
    <property type="entry name" value="PGM_Phosphatase"/>
</dbReference>
<evidence type="ECO:0000313" key="2">
    <source>
        <dbReference type="Proteomes" id="UP000830055"/>
    </source>
</evidence>
<evidence type="ECO:0000313" key="1">
    <source>
        <dbReference type="EMBL" id="BDD88488.1"/>
    </source>
</evidence>
<dbReference type="Proteomes" id="UP000830055">
    <property type="component" value="Chromosome"/>
</dbReference>
<dbReference type="PANTHER" id="PTHR48100:SF10">
    <property type="entry name" value="2-CARBOXY-D-ARABINITOL-1-PHOSPHATASE-RELATED"/>
    <property type="match status" value="1"/>
</dbReference>
<gene>
    <name evidence="1" type="ORF">DPPLL_28530</name>
</gene>
<sequence length="199" mass="22058">MGIIYLIRHGEIPQSAPRRFIGQRDLPLTDKGKLQIARLAPFLLARSVGRVVCSPLSRCVDSARIICLRLECQPEIQPALKEIGLGGWEGLRVSDVRARYPGSYEARGRDIAGFRPPGGESFADLQERVWPAFTTLANETETATAIVAHAGVNRVILCRLLDIPLANLVHLEQDYGCLNVIETDKGTFRVRRLNCLTGR</sequence>
<dbReference type="EMBL" id="AP025516">
    <property type="protein sequence ID" value="BDD88488.1"/>
    <property type="molecule type" value="Genomic_DNA"/>
</dbReference>
<organism evidence="1 2">
    <name type="scientific">Desulfofustis limnaeus</name>
    <dbReference type="NCBI Taxonomy" id="2740163"/>
    <lineage>
        <taxon>Bacteria</taxon>
        <taxon>Pseudomonadati</taxon>
        <taxon>Thermodesulfobacteriota</taxon>
        <taxon>Desulfobulbia</taxon>
        <taxon>Desulfobulbales</taxon>
        <taxon>Desulfocapsaceae</taxon>
        <taxon>Desulfofustis</taxon>
    </lineage>
</organism>
<dbReference type="RefSeq" id="WP_284151844.1">
    <property type="nucleotide sequence ID" value="NZ_AP025516.1"/>
</dbReference>
<proteinExistence type="predicted"/>